<evidence type="ECO:0000313" key="3">
    <source>
        <dbReference type="EMBL" id="GAX24263.1"/>
    </source>
</evidence>
<feature type="region of interest" description="Disordered" evidence="1">
    <location>
        <begin position="1"/>
        <end position="30"/>
    </location>
</feature>
<feature type="domain" description="Glycosyl transferase family 25" evidence="2">
    <location>
        <begin position="59"/>
        <end position="257"/>
    </location>
</feature>
<accession>A0A1Z5KDD3</accession>
<dbReference type="OrthoDB" id="433738at2759"/>
<dbReference type="InterPro" id="IPR002654">
    <property type="entry name" value="Glyco_trans_25"/>
</dbReference>
<feature type="compositionally biased region" description="Basic residues" evidence="1">
    <location>
        <begin position="1"/>
        <end position="11"/>
    </location>
</feature>
<dbReference type="CDD" id="cd06532">
    <property type="entry name" value="Glyco_transf_25"/>
    <property type="match status" value="1"/>
</dbReference>
<protein>
    <recommendedName>
        <fullName evidence="2">Glycosyl transferase family 25 domain-containing protein</fullName>
    </recommendedName>
</protein>
<reference evidence="3 4" key="1">
    <citation type="journal article" date="2015" name="Plant Cell">
        <title>Oil accumulation by the oleaginous diatom Fistulifera solaris as revealed by the genome and transcriptome.</title>
        <authorList>
            <person name="Tanaka T."/>
            <person name="Maeda Y."/>
            <person name="Veluchamy A."/>
            <person name="Tanaka M."/>
            <person name="Abida H."/>
            <person name="Marechal E."/>
            <person name="Bowler C."/>
            <person name="Muto M."/>
            <person name="Sunaga Y."/>
            <person name="Tanaka M."/>
            <person name="Yoshino T."/>
            <person name="Taniguchi T."/>
            <person name="Fukuda Y."/>
            <person name="Nemoto M."/>
            <person name="Matsumoto M."/>
            <person name="Wong P.S."/>
            <person name="Aburatani S."/>
            <person name="Fujibuchi W."/>
        </authorList>
    </citation>
    <scope>NUCLEOTIDE SEQUENCE [LARGE SCALE GENOMIC DNA]</scope>
    <source>
        <strain evidence="3 4">JPCC DA0580</strain>
    </source>
</reference>
<dbReference type="EMBL" id="BDSP01000207">
    <property type="protein sequence ID" value="GAX24263.1"/>
    <property type="molecule type" value="Genomic_DNA"/>
</dbReference>
<evidence type="ECO:0000259" key="2">
    <source>
        <dbReference type="Pfam" id="PF01755"/>
    </source>
</evidence>
<dbReference type="AlphaFoldDB" id="A0A1Z5KDD3"/>
<comment type="caution">
    <text evidence="3">The sequence shown here is derived from an EMBL/GenBank/DDBJ whole genome shotgun (WGS) entry which is preliminary data.</text>
</comment>
<evidence type="ECO:0000256" key="1">
    <source>
        <dbReference type="SAM" id="MobiDB-lite"/>
    </source>
</evidence>
<name>A0A1Z5KDD3_FISSO</name>
<organism evidence="3 4">
    <name type="scientific">Fistulifera solaris</name>
    <name type="common">Oleaginous diatom</name>
    <dbReference type="NCBI Taxonomy" id="1519565"/>
    <lineage>
        <taxon>Eukaryota</taxon>
        <taxon>Sar</taxon>
        <taxon>Stramenopiles</taxon>
        <taxon>Ochrophyta</taxon>
        <taxon>Bacillariophyta</taxon>
        <taxon>Bacillariophyceae</taxon>
        <taxon>Bacillariophycidae</taxon>
        <taxon>Naviculales</taxon>
        <taxon>Naviculaceae</taxon>
        <taxon>Fistulifera</taxon>
    </lineage>
</organism>
<sequence>MAYVPPHKRRSKEGEGCNESNKPPLNSNKRTPCKENYGSLAYNRTTQLPPDFGQITLYYCINLSERPDKWRAFQNRALNVHSEFAGLVKRFDAVNGKHVLREGRCSDDCIKLVWDASINAKYSSRARPGTKTMTAGEVGCALSHVELWKILTSTESSSENPVMMVLEDDAVFSSVAGRSRFVDVLAQALDNVPSDWGILYLGFSGRGERHYVEAMHNKNRHKSKYLYTVEIYQPEYGYHTHAYLITQQAALILLNKLPVQGPIDVWLADNNWFDIPVYSAVIANEGWKREDGTFEGAVLVSQERGHGLKSDVQQSSRVRAGNIAKQNKF</sequence>
<keyword evidence="4" id="KW-1185">Reference proteome</keyword>
<dbReference type="Proteomes" id="UP000198406">
    <property type="component" value="Unassembled WGS sequence"/>
</dbReference>
<dbReference type="InParanoid" id="A0A1Z5KDD3"/>
<gene>
    <name evidence="3" type="ORF">FisN_4Lh034</name>
</gene>
<evidence type="ECO:0000313" key="4">
    <source>
        <dbReference type="Proteomes" id="UP000198406"/>
    </source>
</evidence>
<proteinExistence type="predicted"/>
<dbReference type="Pfam" id="PF01755">
    <property type="entry name" value="Glyco_transf_25"/>
    <property type="match status" value="1"/>
</dbReference>
<feature type="compositionally biased region" description="Polar residues" evidence="1">
    <location>
        <begin position="18"/>
        <end position="30"/>
    </location>
</feature>